<dbReference type="InterPro" id="IPR011009">
    <property type="entry name" value="Kinase-like_dom_sf"/>
</dbReference>
<feature type="binding site" evidence="6">
    <location>
        <position position="495"/>
    </location>
    <ligand>
        <name>ATP</name>
        <dbReference type="ChEBI" id="CHEBI:30616"/>
    </ligand>
</feature>
<dbReference type="PROSITE" id="PS00107">
    <property type="entry name" value="PROTEIN_KINASE_ATP"/>
    <property type="match status" value="1"/>
</dbReference>
<dbReference type="GO" id="GO:0004674">
    <property type="term" value="F:protein serine/threonine kinase activity"/>
    <property type="evidence" value="ECO:0007669"/>
    <property type="project" value="UniProtKB-KW"/>
</dbReference>
<proteinExistence type="predicted"/>
<keyword evidence="1" id="KW-0723">Serine/threonine-protein kinase</keyword>
<dbReference type="OrthoDB" id="1720310at2759"/>
<dbReference type="InterPro" id="IPR008271">
    <property type="entry name" value="Ser/Thr_kinase_AS"/>
</dbReference>
<dbReference type="InterPro" id="IPR000719">
    <property type="entry name" value="Prot_kinase_dom"/>
</dbReference>
<keyword evidence="5 6" id="KW-0067">ATP-binding</keyword>
<evidence type="ECO:0000256" key="5">
    <source>
        <dbReference type="ARBA" id="ARBA00022840"/>
    </source>
</evidence>
<dbReference type="SUPFAM" id="SSF56112">
    <property type="entry name" value="Protein kinase-like (PK-like)"/>
    <property type="match status" value="2"/>
</dbReference>
<keyword evidence="3 6" id="KW-0547">Nucleotide-binding</keyword>
<evidence type="ECO:0000256" key="6">
    <source>
        <dbReference type="PROSITE-ProRule" id="PRU10141"/>
    </source>
</evidence>
<feature type="signal peptide" evidence="8">
    <location>
        <begin position="1"/>
        <end position="22"/>
    </location>
</feature>
<dbReference type="EMBL" id="KV005644">
    <property type="protein sequence ID" value="KZV34040.1"/>
    <property type="molecule type" value="Genomic_DNA"/>
</dbReference>
<feature type="domain" description="Protein kinase" evidence="9">
    <location>
        <begin position="833"/>
        <end position="1032"/>
    </location>
</feature>
<dbReference type="Gene3D" id="1.10.510.10">
    <property type="entry name" value="Transferase(Phosphotransferase) domain 1"/>
    <property type="match status" value="3"/>
</dbReference>
<feature type="domain" description="Protein kinase" evidence="9">
    <location>
        <begin position="466"/>
        <end position="727"/>
    </location>
</feature>
<feature type="region of interest" description="Disordered" evidence="7">
    <location>
        <begin position="56"/>
        <end position="78"/>
    </location>
</feature>
<keyword evidence="2" id="KW-0808">Transferase</keyword>
<dbReference type="GO" id="GO:0005524">
    <property type="term" value="F:ATP binding"/>
    <property type="evidence" value="ECO:0007669"/>
    <property type="project" value="UniProtKB-UniRule"/>
</dbReference>
<organism evidence="10 11">
    <name type="scientific">Dorcoceras hygrometricum</name>
    <dbReference type="NCBI Taxonomy" id="472368"/>
    <lineage>
        <taxon>Eukaryota</taxon>
        <taxon>Viridiplantae</taxon>
        <taxon>Streptophyta</taxon>
        <taxon>Embryophyta</taxon>
        <taxon>Tracheophyta</taxon>
        <taxon>Spermatophyta</taxon>
        <taxon>Magnoliopsida</taxon>
        <taxon>eudicotyledons</taxon>
        <taxon>Gunneridae</taxon>
        <taxon>Pentapetalae</taxon>
        <taxon>asterids</taxon>
        <taxon>lamiids</taxon>
        <taxon>Lamiales</taxon>
        <taxon>Gesneriaceae</taxon>
        <taxon>Didymocarpoideae</taxon>
        <taxon>Trichosporeae</taxon>
        <taxon>Loxocarpinae</taxon>
        <taxon>Dorcoceras</taxon>
    </lineage>
</organism>
<keyword evidence="8" id="KW-0732">Signal</keyword>
<evidence type="ECO:0000313" key="10">
    <source>
        <dbReference type="EMBL" id="KZV34040.1"/>
    </source>
</evidence>
<feature type="chain" id="PRO_5016455741" evidence="8">
    <location>
        <begin position="23"/>
        <end position="1032"/>
    </location>
</feature>
<dbReference type="Proteomes" id="UP000250235">
    <property type="component" value="Unassembled WGS sequence"/>
</dbReference>
<keyword evidence="11" id="KW-1185">Reference proteome</keyword>
<dbReference type="Pfam" id="PF00069">
    <property type="entry name" value="Pkinase"/>
    <property type="match status" value="2"/>
</dbReference>
<dbReference type="Gene3D" id="2.60.120.430">
    <property type="entry name" value="Galactose-binding lectin"/>
    <property type="match status" value="1"/>
</dbReference>
<dbReference type="InterPro" id="IPR017441">
    <property type="entry name" value="Protein_kinase_ATP_BS"/>
</dbReference>
<evidence type="ECO:0000256" key="7">
    <source>
        <dbReference type="SAM" id="MobiDB-lite"/>
    </source>
</evidence>
<evidence type="ECO:0000313" key="11">
    <source>
        <dbReference type="Proteomes" id="UP000250235"/>
    </source>
</evidence>
<evidence type="ECO:0000259" key="9">
    <source>
        <dbReference type="PROSITE" id="PS50011"/>
    </source>
</evidence>
<dbReference type="PROSITE" id="PS00108">
    <property type="entry name" value="PROTEIN_KINASE_ST"/>
    <property type="match status" value="1"/>
</dbReference>
<protein>
    <submittedName>
        <fullName evidence="10">Receptor-like protein kinase FERONIA-like</fullName>
    </submittedName>
</protein>
<name>A0A2Z7BIE0_9LAMI</name>
<reference evidence="10 11" key="1">
    <citation type="journal article" date="2015" name="Proc. Natl. Acad. Sci. U.S.A.">
        <title>The resurrection genome of Boea hygrometrica: A blueprint for survival of dehydration.</title>
        <authorList>
            <person name="Xiao L."/>
            <person name="Yang G."/>
            <person name="Zhang L."/>
            <person name="Yang X."/>
            <person name="Zhao S."/>
            <person name="Ji Z."/>
            <person name="Zhou Q."/>
            <person name="Hu M."/>
            <person name="Wang Y."/>
            <person name="Chen M."/>
            <person name="Xu Y."/>
            <person name="Jin H."/>
            <person name="Xiao X."/>
            <person name="Hu G."/>
            <person name="Bao F."/>
            <person name="Hu Y."/>
            <person name="Wan P."/>
            <person name="Li L."/>
            <person name="Deng X."/>
            <person name="Kuang T."/>
            <person name="Xiang C."/>
            <person name="Zhu J.K."/>
            <person name="Oliver M.J."/>
            <person name="He Y."/>
        </authorList>
    </citation>
    <scope>NUCLEOTIDE SEQUENCE [LARGE SCALE GENOMIC DNA]</scope>
    <source>
        <strain evidence="11">cv. XS01</strain>
    </source>
</reference>
<evidence type="ECO:0000256" key="4">
    <source>
        <dbReference type="ARBA" id="ARBA00022777"/>
    </source>
</evidence>
<dbReference type="Gene3D" id="3.30.200.20">
    <property type="entry name" value="Phosphorylase Kinase, domain 1"/>
    <property type="match status" value="2"/>
</dbReference>
<dbReference type="PANTHER" id="PTHR27006">
    <property type="entry name" value="PROMASTIGOTE SURFACE ANTIGEN PROTEIN PSA"/>
    <property type="match status" value="1"/>
</dbReference>
<dbReference type="PANTHER" id="PTHR27006:SF616">
    <property type="entry name" value="CYSTEINE-RICH RECEPTOR-LIKE PROTEIN KINASE 10"/>
    <property type="match status" value="1"/>
</dbReference>
<keyword evidence="4 10" id="KW-0418">Kinase</keyword>
<keyword evidence="10" id="KW-0675">Receptor</keyword>
<feature type="compositionally biased region" description="Polar residues" evidence="7">
    <location>
        <begin position="58"/>
        <end position="78"/>
    </location>
</feature>
<evidence type="ECO:0000256" key="2">
    <source>
        <dbReference type="ARBA" id="ARBA00022679"/>
    </source>
</evidence>
<dbReference type="FunFam" id="3.30.200.20:FF:000039">
    <property type="entry name" value="receptor-like protein kinase FERONIA"/>
    <property type="match status" value="1"/>
</dbReference>
<dbReference type="PROSITE" id="PS50011">
    <property type="entry name" value="PROTEIN_KINASE_DOM"/>
    <property type="match status" value="2"/>
</dbReference>
<dbReference type="SMART" id="SM00220">
    <property type="entry name" value="S_TKc"/>
    <property type="match status" value="1"/>
</dbReference>
<accession>A0A2Z7BIE0</accession>
<dbReference type="FunFam" id="2.60.120.430:FF:000003">
    <property type="entry name" value="FERONIA receptor-like kinase"/>
    <property type="match status" value="1"/>
</dbReference>
<dbReference type="AlphaFoldDB" id="A0A2Z7BIE0"/>
<evidence type="ECO:0000256" key="8">
    <source>
        <dbReference type="SAM" id="SignalP"/>
    </source>
</evidence>
<sequence>MNLYPISVASSVFLCLLTLAAATYNPAYLKTGDISVNCGSTGTSVAIDGREWHGDANTEVNSSPQIKGTSSSSSVISQRQLIAPPNPVPYKTARISRSKFSYAFKVNPGLKLIRLHFNPTRYKGFKMSKDLFTVESATFTLLGNFSASFTAGALGVNTIVKEFCINIEENQTLDIVFTSASSRPQDRTYAFINGIEIISVPKDLSYFHGVDLGAQVFGQKAMVYIDNSTALEIIYKLTILEDSFLSAEDSAEMIETGATIQTKRHRAKTDTWKISVDVGFQYLVRIHFSKFGLKMAESSHKKFEFFINHMTANIDADMMTESNGNSIILYRNYILVIKGYKQEGKRDLLISLQSRDESVDRELPLKGFEIFKLSNPDNSLAGPNQLPTEQDLQSGTLQNVVSFLGYNNAVATAAICMIVLVNIIVHRLRQFWENNHTTKENKPSVKGERLCRRFSLAEIRAATQNFNGELVIGNGGFGTVYKGLFTDGGEIVAIKRLRFNSKQGEQEFWREIETLSELRHLNLVSLIGYCNEHHEMILVYDYMPGGTLADHLYKNADDSNNSPSLSWYQRLNICIGAGRGLDYLHTGHGIIHRDVKSSNILLDENLVAKISDFGLAKTETKNMLHTYRYYVGDRHFEENNHSLVMWAQEKISEGELEMIISSDLRGDISLDSLKAFVKVVEMSLNDEPKKRPTMAQVVLQLEFALKQHESSRQATEEKDFSDVFPYTDETISRASRELSISSSPKEKNLVNAKRTSKERFIRKPVTKKQPRFWQWDALWKQTKYSAKNQLDVSISGQNKLLMKRRVSLLKEYVTGIKATELDWATIEFSTSMFSHFNMIGKGLGGAYYKAVLPTRQIIAVKRSSISEYGHNEFKLEIYLLSELQHPNLTKLIGYTIHGEEMILAYEFKAETCLHAVLFGRDQLPWTHRFKIIRGIAEGVLYLHQDSELRKLYSDLEPQNIILDTKMNPKITFDFENKPGKDLPLVLLDDKSNVHNDYASAEHNPTREISVSSDIHSFGVMVLGDSEWHETPP</sequence>
<evidence type="ECO:0000256" key="3">
    <source>
        <dbReference type="ARBA" id="ARBA00022741"/>
    </source>
</evidence>
<evidence type="ECO:0000256" key="1">
    <source>
        <dbReference type="ARBA" id="ARBA00022527"/>
    </source>
</evidence>
<gene>
    <name evidence="10" type="ORF">F511_02813</name>
</gene>